<reference evidence="3" key="2">
    <citation type="submission" date="2018-11" db="EMBL/GenBank/DDBJ databases">
        <title>Trombidioid mite genomics.</title>
        <authorList>
            <person name="Dong X."/>
        </authorList>
    </citation>
    <scope>NUCLEOTIDE SEQUENCE</scope>
    <source>
        <strain evidence="3">UoL-WK</strain>
    </source>
</reference>
<feature type="region of interest" description="Disordered" evidence="2">
    <location>
        <begin position="91"/>
        <end position="129"/>
    </location>
</feature>
<dbReference type="EMBL" id="NCKU01001281">
    <property type="protein sequence ID" value="RWS12545.1"/>
    <property type="molecule type" value="Genomic_DNA"/>
</dbReference>
<dbReference type="InterPro" id="IPR009057">
    <property type="entry name" value="Homeodomain-like_sf"/>
</dbReference>
<dbReference type="EMBL" id="NCKU01001264">
    <property type="protein sequence ID" value="RWS12596.1"/>
    <property type="molecule type" value="Genomic_DNA"/>
</dbReference>
<comment type="subcellular location">
    <subcellularLocation>
        <location evidence="1">Nucleus</location>
    </subcellularLocation>
</comment>
<dbReference type="AlphaFoldDB" id="A0A3S3PBW9"/>
<name>A0A3S3PBW9_9ACAR</name>
<dbReference type="Proteomes" id="UP000285301">
    <property type="component" value="Unassembled WGS sequence"/>
</dbReference>
<gene>
    <name evidence="5" type="ORF">B4U79_17441</name>
    <name evidence="4" type="ORF">B4U79_17448</name>
    <name evidence="3" type="ORF">B4U79_17480</name>
</gene>
<evidence type="ECO:0000313" key="6">
    <source>
        <dbReference type="Proteomes" id="UP000285301"/>
    </source>
</evidence>
<evidence type="ECO:0000313" key="4">
    <source>
        <dbReference type="EMBL" id="RWS12545.1"/>
    </source>
</evidence>
<evidence type="ECO:0000313" key="5">
    <source>
        <dbReference type="EMBL" id="RWS12596.1"/>
    </source>
</evidence>
<dbReference type="SUPFAM" id="SSF46689">
    <property type="entry name" value="Homeodomain-like"/>
    <property type="match status" value="1"/>
</dbReference>
<protein>
    <submittedName>
        <fullName evidence="3">Uncharacterized protein</fullName>
    </submittedName>
</protein>
<evidence type="ECO:0000313" key="3">
    <source>
        <dbReference type="EMBL" id="RWS12155.1"/>
    </source>
</evidence>
<sequence>MNTNKAIKEDDKSGGDCEENEEIIIPDIIDPPEDHSGNEGNSAKKRTFKQATVEQKVRAIELFALGKNVSFIAGELKRDRKTIKKWLERWRNERSVQRKTGSGRPRNRSPAKSATKKKKTKTRKACAINDDNKVKSTAFSVI</sequence>
<proteinExistence type="predicted"/>
<evidence type="ECO:0000256" key="2">
    <source>
        <dbReference type="SAM" id="MobiDB-lite"/>
    </source>
</evidence>
<dbReference type="EMBL" id="NCKU01001411">
    <property type="protein sequence ID" value="RWS12155.1"/>
    <property type="molecule type" value="Genomic_DNA"/>
</dbReference>
<keyword evidence="6" id="KW-1185">Reference proteome</keyword>
<dbReference type="Pfam" id="PF13551">
    <property type="entry name" value="HTH_29"/>
    <property type="match status" value="1"/>
</dbReference>
<comment type="caution">
    <text evidence="3">The sequence shown here is derived from an EMBL/GenBank/DDBJ whole genome shotgun (WGS) entry which is preliminary data.</text>
</comment>
<reference evidence="3 6" key="1">
    <citation type="journal article" date="2018" name="Gigascience">
        <title>Genomes of trombidid mites reveal novel predicted allergens and laterally-transferred genes associated with secondary metabolism.</title>
        <authorList>
            <person name="Dong X."/>
            <person name="Chaisiri K."/>
            <person name="Xia D."/>
            <person name="Armstrong S.D."/>
            <person name="Fang Y."/>
            <person name="Donnelly M.J."/>
            <person name="Kadowaki T."/>
            <person name="McGarry J.W."/>
            <person name="Darby A.C."/>
            <person name="Makepeace B.L."/>
        </authorList>
    </citation>
    <scope>NUCLEOTIDE SEQUENCE [LARGE SCALE GENOMIC DNA]</scope>
    <source>
        <strain evidence="3">UoL-WK</strain>
    </source>
</reference>
<feature type="region of interest" description="Disordered" evidence="2">
    <location>
        <begin position="23"/>
        <end position="49"/>
    </location>
</feature>
<feature type="compositionally biased region" description="Basic residues" evidence="2">
    <location>
        <begin position="105"/>
        <end position="124"/>
    </location>
</feature>
<evidence type="ECO:0000256" key="1">
    <source>
        <dbReference type="ARBA" id="ARBA00004123"/>
    </source>
</evidence>
<dbReference type="GO" id="GO:0005634">
    <property type="term" value="C:nucleus"/>
    <property type="evidence" value="ECO:0007669"/>
    <property type="project" value="UniProtKB-SubCell"/>
</dbReference>
<organism evidence="3 6">
    <name type="scientific">Dinothrombium tinctorium</name>
    <dbReference type="NCBI Taxonomy" id="1965070"/>
    <lineage>
        <taxon>Eukaryota</taxon>
        <taxon>Metazoa</taxon>
        <taxon>Ecdysozoa</taxon>
        <taxon>Arthropoda</taxon>
        <taxon>Chelicerata</taxon>
        <taxon>Arachnida</taxon>
        <taxon>Acari</taxon>
        <taxon>Acariformes</taxon>
        <taxon>Trombidiformes</taxon>
        <taxon>Prostigmata</taxon>
        <taxon>Anystina</taxon>
        <taxon>Parasitengona</taxon>
        <taxon>Trombidioidea</taxon>
        <taxon>Trombidiidae</taxon>
        <taxon>Dinothrombium</taxon>
    </lineage>
</organism>
<accession>A0A3S3PBW9</accession>